<keyword evidence="6" id="KW-0560">Oxidoreductase</keyword>
<dbReference type="STRING" id="86049.A0A1C1CHJ2"/>
<organism evidence="15 16">
    <name type="scientific">Cladophialophora carrionii</name>
    <dbReference type="NCBI Taxonomy" id="86049"/>
    <lineage>
        <taxon>Eukaryota</taxon>
        <taxon>Fungi</taxon>
        <taxon>Dikarya</taxon>
        <taxon>Ascomycota</taxon>
        <taxon>Pezizomycotina</taxon>
        <taxon>Eurotiomycetes</taxon>
        <taxon>Chaetothyriomycetidae</taxon>
        <taxon>Chaetothyriales</taxon>
        <taxon>Herpotrichiellaceae</taxon>
        <taxon>Cladophialophora</taxon>
    </lineage>
</organism>
<keyword evidence="8" id="KW-0496">Mitochondrion</keyword>
<feature type="domain" description="CHCH" evidence="14">
    <location>
        <begin position="173"/>
        <end position="209"/>
    </location>
</feature>
<evidence type="ECO:0000256" key="9">
    <source>
        <dbReference type="ARBA" id="ARBA00023157"/>
    </source>
</evidence>
<keyword evidence="16" id="KW-1185">Reference proteome</keyword>
<evidence type="ECO:0000313" key="16">
    <source>
        <dbReference type="Proteomes" id="UP000094526"/>
    </source>
</evidence>
<sequence>MFRPAAGTVFRSAARVSSSSSPVARTFGKRFASTSPANARRSWKGTALRWGIAIAAVYYYNTSPVFAEQPQHNLLNPNLDAVDDEPRDHSTLEALTTGRARQAEKNASVLHSAADAASSENASTTVVTEHDQPINTGAADLEEEAAGEGAFNPETGEINWDCPCLGGMAHGPCGPEFREAFSCFVYSTEEPKGMDCIDKFQNMQQCFQKYPEIYKGELEDDEELSAGLEEERQELVNEIAERKKQQSESQDQRRLLEEPDPVAHATNTTKRPAPQAPSTTKGQALQGSQQQTQSDIEGGKEARQPAAPTKSEPNSIPKASTDATAANHRNDKPPAEEGKTKVSDDSSHESTFSPERENITEGQKSGVASDAEKSSSVSGLPESEIVPKAAHDATNSGGGEKAKEDGQVAGGRGGREGE</sequence>
<evidence type="ECO:0000256" key="5">
    <source>
        <dbReference type="ARBA" id="ARBA00022927"/>
    </source>
</evidence>
<dbReference type="PANTHER" id="PTHR21622:SF0">
    <property type="entry name" value="COILED-COIL-HELIX-COILED-COIL-HELIX DOMAIN CONTAINING 4"/>
    <property type="match status" value="1"/>
</dbReference>
<dbReference type="PROSITE" id="PS51808">
    <property type="entry name" value="CHCH"/>
    <property type="match status" value="1"/>
</dbReference>
<dbReference type="eggNOG" id="KOG4149">
    <property type="taxonomic scope" value="Eukaryota"/>
</dbReference>
<dbReference type="GO" id="GO:0015035">
    <property type="term" value="F:protein-disulfide reductase activity"/>
    <property type="evidence" value="ECO:0007669"/>
    <property type="project" value="InterPro"/>
</dbReference>
<evidence type="ECO:0000256" key="3">
    <source>
        <dbReference type="ARBA" id="ARBA00013714"/>
    </source>
</evidence>
<comment type="subcellular location">
    <subcellularLocation>
        <location evidence="2">Mitochondrion inner membrane</location>
        <topology evidence="2">Single-pass type II membrane protein</topology>
        <orientation evidence="2">Intermembrane side</orientation>
    </subcellularLocation>
</comment>
<evidence type="ECO:0000256" key="12">
    <source>
        <dbReference type="ARBA" id="ARBA00033150"/>
    </source>
</evidence>
<dbReference type="VEuPathDB" id="FungiDB:G647_08135"/>
<keyword evidence="5" id="KW-0653">Protein transport</keyword>
<keyword evidence="4" id="KW-0813">Transport</keyword>
<evidence type="ECO:0000256" key="7">
    <source>
        <dbReference type="ARBA" id="ARBA00023010"/>
    </source>
</evidence>
<dbReference type="PANTHER" id="PTHR21622">
    <property type="entry name" value="COILED-COIL-HELIX-COILED-COIL-HELIX DOMAIN CONTAINING 4"/>
    <property type="match status" value="1"/>
</dbReference>
<feature type="compositionally biased region" description="Low complexity" evidence="13">
    <location>
        <begin position="282"/>
        <end position="294"/>
    </location>
</feature>
<keyword evidence="9" id="KW-1015">Disulfide bond</keyword>
<keyword evidence="7" id="KW-0811">Translocation</keyword>
<feature type="compositionally biased region" description="Basic and acidic residues" evidence="13">
    <location>
        <begin position="328"/>
        <end position="359"/>
    </location>
</feature>
<keyword evidence="10" id="KW-0676">Redox-active center</keyword>
<feature type="region of interest" description="Disordered" evidence="13">
    <location>
        <begin position="240"/>
        <end position="418"/>
    </location>
</feature>
<reference evidence="16" key="1">
    <citation type="submission" date="2015-07" db="EMBL/GenBank/DDBJ databases">
        <authorList>
            <person name="Teixeira M.M."/>
            <person name="Souza R.C."/>
            <person name="Almeida L.G."/>
            <person name="Vicente V.A."/>
            <person name="de Hoog S."/>
            <person name="Bocca A.L."/>
            <person name="de Almeida S.R."/>
            <person name="Vasconcelos A.T."/>
            <person name="Felipe M.S."/>
        </authorList>
    </citation>
    <scope>NUCLEOTIDE SEQUENCE [LARGE SCALE GENOMIC DNA]</scope>
    <source>
        <strain evidence="16">KSF</strain>
    </source>
</reference>
<protein>
    <recommendedName>
        <fullName evidence="3">Mitochondrial intermembrane space import and assembly protein 40</fullName>
    </recommendedName>
    <alternativeName>
        <fullName evidence="12">Mitochondrial import inner membrane translocase TIM40</fullName>
    </alternativeName>
</protein>
<comment type="cofactor">
    <cofactor evidence="1">
        <name>Cu(2+)</name>
        <dbReference type="ChEBI" id="CHEBI:29036"/>
    </cofactor>
</comment>
<dbReference type="Gene3D" id="1.10.287.2900">
    <property type="match status" value="1"/>
</dbReference>
<evidence type="ECO:0000256" key="4">
    <source>
        <dbReference type="ARBA" id="ARBA00022448"/>
    </source>
</evidence>
<evidence type="ECO:0000256" key="10">
    <source>
        <dbReference type="ARBA" id="ARBA00023284"/>
    </source>
</evidence>
<evidence type="ECO:0000256" key="8">
    <source>
        <dbReference type="ARBA" id="ARBA00023128"/>
    </source>
</evidence>
<dbReference type="Pfam" id="PF06747">
    <property type="entry name" value="CHCH"/>
    <property type="match status" value="1"/>
</dbReference>
<feature type="compositionally biased region" description="Polar residues" evidence="13">
    <location>
        <begin position="265"/>
        <end position="281"/>
    </location>
</feature>
<evidence type="ECO:0000256" key="2">
    <source>
        <dbReference type="ARBA" id="ARBA00004164"/>
    </source>
</evidence>
<dbReference type="VEuPathDB" id="FungiDB:CLCR_04126"/>
<proteinExistence type="predicted"/>
<dbReference type="AlphaFoldDB" id="A0A1C1CHJ2"/>
<dbReference type="OrthoDB" id="7481291at2759"/>
<evidence type="ECO:0000259" key="14">
    <source>
        <dbReference type="Pfam" id="PF06747"/>
    </source>
</evidence>
<evidence type="ECO:0000313" key="15">
    <source>
        <dbReference type="EMBL" id="OCT47968.1"/>
    </source>
</evidence>
<dbReference type="EMBL" id="LGRB01000012">
    <property type="protein sequence ID" value="OCT47968.1"/>
    <property type="molecule type" value="Genomic_DNA"/>
</dbReference>
<comment type="caution">
    <text evidence="15">The sequence shown here is derived from an EMBL/GenBank/DDBJ whole genome shotgun (WGS) entry which is preliminary data.</text>
</comment>
<evidence type="ECO:0000256" key="13">
    <source>
        <dbReference type="SAM" id="MobiDB-lite"/>
    </source>
</evidence>
<feature type="compositionally biased region" description="Basic and acidic residues" evidence="13">
    <location>
        <begin position="240"/>
        <end position="257"/>
    </location>
</feature>
<dbReference type="InterPro" id="IPR010625">
    <property type="entry name" value="CHCH"/>
</dbReference>
<evidence type="ECO:0000256" key="11">
    <source>
        <dbReference type="ARBA" id="ARBA00024980"/>
    </source>
</evidence>
<dbReference type="InterPro" id="IPR039289">
    <property type="entry name" value="CHCHD4"/>
</dbReference>
<comment type="function">
    <text evidence="11">Required for the import and folding of small cysteine-containing proteins (small Tim) in the mitochondrial intermembrane space (IMS). Forms a redox cycle with ERV1 that involves a disulfide relay system. Precursor proteins to be imported into the IMS are translocated in their reduced form into the mitochondria. The oxidized form of MIA40 forms a transient intermolecular disulfide bridge with the reduced precursor protein, resulting in oxidation of the precursor protein that now contains an intramolecular disulfide bond and is able to undergo folding in the IMS.</text>
</comment>
<gene>
    <name evidence="15" type="ORF">CLCR_04126</name>
</gene>
<accession>A0A1C1CHJ2</accession>
<evidence type="ECO:0000256" key="1">
    <source>
        <dbReference type="ARBA" id="ARBA00001973"/>
    </source>
</evidence>
<dbReference type="Proteomes" id="UP000094526">
    <property type="component" value="Unassembled WGS sequence"/>
</dbReference>
<dbReference type="GO" id="GO:0005743">
    <property type="term" value="C:mitochondrial inner membrane"/>
    <property type="evidence" value="ECO:0007669"/>
    <property type="project" value="UniProtKB-SubCell"/>
</dbReference>
<dbReference type="GO" id="GO:0005758">
    <property type="term" value="C:mitochondrial intermembrane space"/>
    <property type="evidence" value="ECO:0007669"/>
    <property type="project" value="TreeGrafter"/>
</dbReference>
<dbReference type="GO" id="GO:0045041">
    <property type="term" value="P:protein import into mitochondrial intermembrane space"/>
    <property type="evidence" value="ECO:0007669"/>
    <property type="project" value="InterPro"/>
</dbReference>
<name>A0A1C1CHJ2_9EURO</name>
<feature type="compositionally biased region" description="Polar residues" evidence="13">
    <location>
        <begin position="311"/>
        <end position="324"/>
    </location>
</feature>
<evidence type="ECO:0000256" key="6">
    <source>
        <dbReference type="ARBA" id="ARBA00023002"/>
    </source>
</evidence>